<dbReference type="GO" id="GO:0004609">
    <property type="term" value="F:phosphatidylserine decarboxylase activity"/>
    <property type="evidence" value="ECO:0007669"/>
    <property type="project" value="InterPro"/>
</dbReference>
<dbReference type="PANTHER" id="PTHR10067:SF9">
    <property type="entry name" value="PHOSPHATIDYLSERINE DECARBOXYLASE FAMILY PROTEIN (AFU_ORTHOLOGUE AFUA_7G01730)"/>
    <property type="match status" value="1"/>
</dbReference>
<name>Q13IT7_PARXL</name>
<dbReference type="Pfam" id="PF02666">
    <property type="entry name" value="PS_Dcarbxylase"/>
    <property type="match status" value="1"/>
</dbReference>
<keyword evidence="7" id="KW-1185">Reference proteome</keyword>
<feature type="domain" description="L-tryptophan decarboxylase PsiD-like" evidence="5">
    <location>
        <begin position="49"/>
        <end position="175"/>
    </location>
</feature>
<keyword evidence="2" id="KW-0865">Zymogen</keyword>
<sequence length="416" mass="45944">MTDQADGPLAQRRRLGEWLPRNEAHLARYRLELAARARERGATAPRTSAVDELARLINGDPVLRMDMTRAIAQAREEGYVLGYSSIDELMSIIDYLMTYAPPFSETSLIHCPLNAVLDWPMCMPSGSALFRDPALNAQLKRVLNCWCGFLSGPHSREHLNTSPPEGWFCAEADQRIGLSQFICDPDEPYWGFASWNDFFTRQFRAGERPVDEPDNHKVVVSACEAAPYNIQLGVKLNDTFWIKSQPYSLQDIFTSAQPELARAFAGGSIYQAFLSAFNYHRWHAPVSGVISSAYAVDGSYYSDADSEGEDPGGLNDSQGYITAVAARAVIVIECDDRAIGKVGCVFVGMADVSSCVIEALPGQRVNKGDELGFFQYGGSTCCLVFEPDVIRGFVPQPPFDDNQEPVKVNARIATAR</sequence>
<accession>Q13IT7</accession>
<evidence type="ECO:0000259" key="5">
    <source>
        <dbReference type="Pfam" id="PF12588"/>
    </source>
</evidence>
<dbReference type="KEGG" id="bxb:DR64_8351"/>
<gene>
    <name evidence="6" type="ORF">Bxe_C0076</name>
</gene>
<evidence type="ECO:0000313" key="6">
    <source>
        <dbReference type="EMBL" id="ABE36002.1"/>
    </source>
</evidence>
<dbReference type="Proteomes" id="UP000001817">
    <property type="component" value="Chromosome 3"/>
</dbReference>
<dbReference type="InterPro" id="IPR022237">
    <property type="entry name" value="PsiD-like"/>
</dbReference>
<dbReference type="AlphaFoldDB" id="Q13IT7"/>
<dbReference type="InterPro" id="IPR003817">
    <property type="entry name" value="PS_Dcarbxylase"/>
</dbReference>
<reference evidence="6 7" key="1">
    <citation type="journal article" date="2006" name="Proc. Natl. Acad. Sci. U.S.A.">
        <title>Burkholderia xenovorans LB400 harbors a multi-replicon, 9.73-Mbp genome shaped for versatility.</title>
        <authorList>
            <person name="Chain P.S."/>
            <person name="Denef V.J."/>
            <person name="Konstantinidis K.T."/>
            <person name="Vergez L.M."/>
            <person name="Agullo L."/>
            <person name="Reyes V.L."/>
            <person name="Hauser L."/>
            <person name="Cordova M."/>
            <person name="Gomez L."/>
            <person name="Gonzalez M."/>
            <person name="Land M."/>
            <person name="Lao V."/>
            <person name="Larimer F."/>
            <person name="LiPuma J.J."/>
            <person name="Mahenthiralingam E."/>
            <person name="Malfatti S.A."/>
            <person name="Marx C.J."/>
            <person name="Parnell J.J."/>
            <person name="Ramette A."/>
            <person name="Richardson P."/>
            <person name="Seeger M."/>
            <person name="Smith D."/>
            <person name="Spilker T."/>
            <person name="Sul W.J."/>
            <person name="Tsoi T.V."/>
            <person name="Ulrich L.E."/>
            <person name="Zhulin I.B."/>
            <person name="Tiedje J.M."/>
        </authorList>
    </citation>
    <scope>NUCLEOTIDE SEQUENCE [LARGE SCALE GENOMIC DNA]</scope>
    <source>
        <strain evidence="6 7">LB400</strain>
    </source>
</reference>
<keyword evidence="1" id="KW-0210">Decarboxylase</keyword>
<dbReference type="EMBL" id="CP000272">
    <property type="protein sequence ID" value="ABE36002.1"/>
    <property type="molecule type" value="Genomic_DNA"/>
</dbReference>
<dbReference type="OrthoDB" id="9802030at2"/>
<dbReference type="Pfam" id="PF12588">
    <property type="entry name" value="PSDC"/>
    <property type="match status" value="1"/>
</dbReference>
<evidence type="ECO:0000256" key="3">
    <source>
        <dbReference type="ARBA" id="ARBA00023239"/>
    </source>
</evidence>
<keyword evidence="4" id="KW-0670">Pyruvate</keyword>
<evidence type="ECO:0000256" key="1">
    <source>
        <dbReference type="ARBA" id="ARBA00022793"/>
    </source>
</evidence>
<evidence type="ECO:0000256" key="2">
    <source>
        <dbReference type="ARBA" id="ARBA00023145"/>
    </source>
</evidence>
<evidence type="ECO:0000313" key="7">
    <source>
        <dbReference type="Proteomes" id="UP000001817"/>
    </source>
</evidence>
<dbReference type="GO" id="GO:0006646">
    <property type="term" value="P:phosphatidylethanolamine biosynthetic process"/>
    <property type="evidence" value="ECO:0007669"/>
    <property type="project" value="TreeGrafter"/>
</dbReference>
<dbReference type="PATRIC" id="fig|266265.5.peg.7856"/>
<keyword evidence="3" id="KW-0456">Lyase</keyword>
<evidence type="ECO:0000256" key="4">
    <source>
        <dbReference type="ARBA" id="ARBA00023317"/>
    </source>
</evidence>
<dbReference type="STRING" id="266265.Bxe_C0076"/>
<proteinExistence type="predicted"/>
<dbReference type="KEGG" id="bxe:Bxe_C0076"/>
<dbReference type="PANTHER" id="PTHR10067">
    <property type="entry name" value="PHOSPHATIDYLSERINE DECARBOXYLASE"/>
    <property type="match status" value="1"/>
</dbReference>
<dbReference type="eggNOG" id="COG0688">
    <property type="taxonomic scope" value="Bacteria"/>
</dbReference>
<protein>
    <submittedName>
        <fullName evidence="6">Phosphatidylserine decarboxylase</fullName>
    </submittedName>
</protein>
<dbReference type="RefSeq" id="WP_011493262.1">
    <property type="nucleotide sequence ID" value="NC_007953.1"/>
</dbReference>
<organism evidence="6 7">
    <name type="scientific">Paraburkholderia xenovorans (strain LB400)</name>
    <dbReference type="NCBI Taxonomy" id="266265"/>
    <lineage>
        <taxon>Bacteria</taxon>
        <taxon>Pseudomonadati</taxon>
        <taxon>Pseudomonadota</taxon>
        <taxon>Betaproteobacteria</taxon>
        <taxon>Burkholderiales</taxon>
        <taxon>Burkholderiaceae</taxon>
        <taxon>Paraburkholderia</taxon>
    </lineage>
</organism>